<evidence type="ECO:0000313" key="1">
    <source>
        <dbReference type="EMBL" id="EDM28256.1"/>
    </source>
</evidence>
<dbReference type="eggNOG" id="COG3386">
    <property type="taxonomic scope" value="Bacteria"/>
</dbReference>
<organism evidence="1 2">
    <name type="scientific">Lentisphaera araneosa HTCC2155</name>
    <dbReference type="NCBI Taxonomy" id="313628"/>
    <lineage>
        <taxon>Bacteria</taxon>
        <taxon>Pseudomonadati</taxon>
        <taxon>Lentisphaerota</taxon>
        <taxon>Lentisphaeria</taxon>
        <taxon>Lentisphaerales</taxon>
        <taxon>Lentisphaeraceae</taxon>
        <taxon>Lentisphaera</taxon>
    </lineage>
</organism>
<gene>
    <name evidence="1" type="ORF">LNTAR_12906</name>
</gene>
<dbReference type="STRING" id="313628.LNTAR_12906"/>
<evidence type="ECO:0008006" key="3">
    <source>
        <dbReference type="Google" id="ProtNLM"/>
    </source>
</evidence>
<reference evidence="1 2" key="1">
    <citation type="journal article" date="2010" name="J. Bacteriol.">
        <title>Genome sequence of Lentisphaera araneosa HTCC2155T, the type species of the order Lentisphaerales in the phylum Lentisphaerae.</title>
        <authorList>
            <person name="Thrash J.C."/>
            <person name="Cho J.C."/>
            <person name="Vergin K.L."/>
            <person name="Morris R.M."/>
            <person name="Giovannoni S.J."/>
        </authorList>
    </citation>
    <scope>NUCLEOTIDE SEQUENCE [LARGE SCALE GENOMIC DNA]</scope>
    <source>
        <strain evidence="1 2">HTCC2155</strain>
    </source>
</reference>
<name>A6DK32_9BACT</name>
<evidence type="ECO:0000313" key="2">
    <source>
        <dbReference type="Proteomes" id="UP000004947"/>
    </source>
</evidence>
<dbReference type="PROSITE" id="PS51257">
    <property type="entry name" value="PROKAR_LIPOPROTEIN"/>
    <property type="match status" value="1"/>
</dbReference>
<dbReference type="AlphaFoldDB" id="A6DK32"/>
<comment type="caution">
    <text evidence="1">The sequence shown here is derived from an EMBL/GenBank/DDBJ whole genome shotgun (WGS) entry which is preliminary data.</text>
</comment>
<protein>
    <recommendedName>
        <fullName evidence="3">Lipoprotein</fullName>
    </recommendedName>
</protein>
<dbReference type="EMBL" id="ABCK01000006">
    <property type="protein sequence ID" value="EDM28256.1"/>
    <property type="molecule type" value="Genomic_DNA"/>
</dbReference>
<accession>A6DK32</accession>
<dbReference type="Proteomes" id="UP000004947">
    <property type="component" value="Unassembled WGS sequence"/>
</dbReference>
<keyword evidence="2" id="KW-1185">Reference proteome</keyword>
<dbReference type="SUPFAM" id="SSF101898">
    <property type="entry name" value="NHL repeat"/>
    <property type="match status" value="1"/>
</dbReference>
<proteinExistence type="predicted"/>
<dbReference type="RefSeq" id="WP_007278247.1">
    <property type="nucleotide sequence ID" value="NZ_ABCK01000006.1"/>
</dbReference>
<dbReference type="OrthoDB" id="9798438at2"/>
<sequence>MRYIVAVSVFLAWVSCGSSGNSTKLFDLPEMQTVSLTPVGQIKNKEISEASGLIKSRTYPNVYWTHNDSGGKTRLYALSFDDNDDLSISAQIDLKDVKNQDWEDISIDRHGKLYVSDTGNNSQGRETMSFYVLSEKSKTGLAKEYKFKYPDYQKPVKYDNFDCEAMFHYKEKLYLLTKHRDDAKTKLYRFNDLQQEVLMVPEKLYTFDIGGMVTSADMSAKETQLAVLTYNSVWLFKNFKEDKFFSGDVYFLPISAQQCEAICFDNEEELIITNEQREVFRLAIHDFIKIEKR</sequence>